<proteinExistence type="predicted"/>
<dbReference type="EMBL" id="CDSF01000144">
    <property type="protein sequence ID" value="CEP03300.1"/>
    <property type="molecule type" value="Genomic_DNA"/>
</dbReference>
<accession>A0A0G4J6V8</accession>
<sequence length="184" mass="19807">MLGFPPLFVHPLGPRQRRRRFRFATAPSGNKVPPGSPTLVPPISRLQVDGAALGSAARTGRRDGGDDDDDDHSRWRRVKGQGDLNFVIGMKLVSAEVPGDIEAKCRGAKLPAITSPAPMTAVPPVPISIAMLASRSVSRCERRTARAAPKRKPPKKSTKAPNTDRAPAEPSAWTATDIIGWDYT</sequence>
<feature type="region of interest" description="Disordered" evidence="1">
    <location>
        <begin position="50"/>
        <end position="75"/>
    </location>
</feature>
<evidence type="ECO:0000313" key="3">
    <source>
        <dbReference type="Proteomes" id="UP000039324"/>
    </source>
</evidence>
<dbReference type="AlphaFoldDB" id="A0A0G4J6V8"/>
<evidence type="ECO:0000256" key="1">
    <source>
        <dbReference type="SAM" id="MobiDB-lite"/>
    </source>
</evidence>
<gene>
    <name evidence="2" type="ORF">PBRA_003060</name>
</gene>
<dbReference type="Proteomes" id="UP000039324">
    <property type="component" value="Unassembled WGS sequence"/>
</dbReference>
<feature type="compositionally biased region" description="Basic residues" evidence="1">
    <location>
        <begin position="148"/>
        <end position="158"/>
    </location>
</feature>
<protein>
    <submittedName>
        <fullName evidence="2">Uncharacterized protein</fullName>
    </submittedName>
</protein>
<feature type="region of interest" description="Disordered" evidence="1">
    <location>
        <begin position="140"/>
        <end position="184"/>
    </location>
</feature>
<evidence type="ECO:0000313" key="2">
    <source>
        <dbReference type="EMBL" id="CEP03300.1"/>
    </source>
</evidence>
<keyword evidence="3" id="KW-1185">Reference proteome</keyword>
<name>A0A0G4J6V8_PLABS</name>
<reference evidence="2 3" key="1">
    <citation type="submission" date="2015-02" db="EMBL/GenBank/DDBJ databases">
        <authorList>
            <person name="Chooi Y.-H."/>
        </authorList>
    </citation>
    <scope>NUCLEOTIDE SEQUENCE [LARGE SCALE GENOMIC DNA]</scope>
    <source>
        <strain evidence="2">E3</strain>
    </source>
</reference>
<organism evidence="2 3">
    <name type="scientific">Plasmodiophora brassicae</name>
    <name type="common">Clubroot disease agent</name>
    <dbReference type="NCBI Taxonomy" id="37360"/>
    <lineage>
        <taxon>Eukaryota</taxon>
        <taxon>Sar</taxon>
        <taxon>Rhizaria</taxon>
        <taxon>Endomyxa</taxon>
        <taxon>Phytomyxea</taxon>
        <taxon>Plasmodiophorida</taxon>
        <taxon>Plasmodiophoridae</taxon>
        <taxon>Plasmodiophora</taxon>
    </lineage>
</organism>
<feature type="region of interest" description="Disordered" evidence="1">
    <location>
        <begin position="24"/>
        <end position="43"/>
    </location>
</feature>